<dbReference type="Gene3D" id="2.60.120.580">
    <property type="entry name" value="Acetamidase/Formamidase-like domains"/>
    <property type="match status" value="1"/>
</dbReference>
<evidence type="ECO:0008006" key="3">
    <source>
        <dbReference type="Google" id="ProtNLM"/>
    </source>
</evidence>
<dbReference type="SUPFAM" id="SSF141130">
    <property type="entry name" value="Acetamidase/Formamidase-like"/>
    <property type="match status" value="1"/>
</dbReference>
<name>A0A7X2C4R1_9PSED</name>
<dbReference type="Gene3D" id="2.40.10.120">
    <property type="match status" value="1"/>
</dbReference>
<accession>A0A7X2C4R1</accession>
<dbReference type="InterPro" id="IPR004304">
    <property type="entry name" value="FmdA_AmdA"/>
</dbReference>
<dbReference type="PANTHER" id="PTHR31891">
    <property type="entry name" value="FORMAMIDASE C869.04-RELATED"/>
    <property type="match status" value="1"/>
</dbReference>
<dbReference type="PANTHER" id="PTHR31891:SF1">
    <property type="entry name" value="FORMAMIDASE C869.04-RELATED"/>
    <property type="match status" value="1"/>
</dbReference>
<proteinExistence type="predicted"/>
<dbReference type="AlphaFoldDB" id="A0A7X2C4R1"/>
<dbReference type="Pfam" id="PF03069">
    <property type="entry name" value="FmdA_AmdA"/>
    <property type="match status" value="1"/>
</dbReference>
<comment type="caution">
    <text evidence="1">The sequence shown here is derived from an EMBL/GenBank/DDBJ whole genome shotgun (WGS) entry which is preliminary data.</text>
</comment>
<sequence length="308" mass="33533">MKFISEVEDLPRQKKYYQSFSGRESDFYSLKPGSAYATRTIDNLGFDECLDRVSTYFNPLSGPYFLEGSKCGDVLAITVLDIRITRNVGLSSQGILPEFINEKYSQPVVGEEVVCWQITGDRGIPVSQSDTGLNLLSVRQELMIGCIRCSDPVGKGEGLSSIDADEYGGNVDCTFFKKGATLFLPVAHDNAFFYMGDIHFNQCVGEVGGSGIEVSGEIVFSVDKCSQPLHSCLHINVGGFVYFMGVNEDFNASVRLAYGYAFEALLGNGVAESVARLLLGHCASLHVMKLGVPNVVVVGVESAFFIKK</sequence>
<dbReference type="Proteomes" id="UP000489190">
    <property type="component" value="Unassembled WGS sequence"/>
</dbReference>
<dbReference type="EMBL" id="WIWI01000045">
    <property type="protein sequence ID" value="MQT90785.1"/>
    <property type="molecule type" value="Genomic_DNA"/>
</dbReference>
<evidence type="ECO:0000313" key="1">
    <source>
        <dbReference type="EMBL" id="MQT90785.1"/>
    </source>
</evidence>
<dbReference type="GO" id="GO:0016811">
    <property type="term" value="F:hydrolase activity, acting on carbon-nitrogen (but not peptide) bonds, in linear amides"/>
    <property type="evidence" value="ECO:0007669"/>
    <property type="project" value="InterPro"/>
</dbReference>
<dbReference type="RefSeq" id="WP_153329516.1">
    <property type="nucleotide sequence ID" value="NZ_WIWI01000045.1"/>
</dbReference>
<reference evidence="1 2" key="1">
    <citation type="submission" date="2019-10" db="EMBL/GenBank/DDBJ databases">
        <title>Evaluation of single-gene subtyping targets for Pseudomonas.</title>
        <authorList>
            <person name="Reichler S.J."/>
            <person name="Orsi R.H."/>
            <person name="Wiedmann M."/>
            <person name="Martin N.H."/>
            <person name="Murphy S.I."/>
        </authorList>
    </citation>
    <scope>NUCLEOTIDE SEQUENCE [LARGE SCALE GENOMIC DNA]</scope>
    <source>
        <strain evidence="1 2">FSL R10-3254</strain>
    </source>
</reference>
<organism evidence="1 2">
    <name type="scientific">Pseudomonas helleri</name>
    <dbReference type="NCBI Taxonomy" id="1608996"/>
    <lineage>
        <taxon>Bacteria</taxon>
        <taxon>Pseudomonadati</taxon>
        <taxon>Pseudomonadota</taxon>
        <taxon>Gammaproteobacteria</taxon>
        <taxon>Pseudomonadales</taxon>
        <taxon>Pseudomonadaceae</taxon>
        <taxon>Pseudomonas</taxon>
    </lineage>
</organism>
<evidence type="ECO:0000313" key="2">
    <source>
        <dbReference type="Proteomes" id="UP000489190"/>
    </source>
</evidence>
<gene>
    <name evidence="1" type="ORF">GHO39_16830</name>
</gene>
<protein>
    <recommendedName>
        <fullName evidence="3">Acetamidase</fullName>
    </recommendedName>
</protein>